<evidence type="ECO:0000256" key="1">
    <source>
        <dbReference type="SAM" id="MobiDB-lite"/>
    </source>
</evidence>
<dbReference type="EMBL" id="HBKQ01028987">
    <property type="protein sequence ID" value="CAE2247826.1"/>
    <property type="molecule type" value="Transcribed_RNA"/>
</dbReference>
<proteinExistence type="predicted"/>
<feature type="compositionally biased region" description="Basic and acidic residues" evidence="1">
    <location>
        <begin position="166"/>
        <end position="180"/>
    </location>
</feature>
<dbReference type="AlphaFoldDB" id="A0A7S4J2C3"/>
<sequence length="331" mass="37079">MLVEGPLHHEDHHHAASGLPDYLRTVMAPEDDASSPSRRRPRLWMDNPTAPSPGHDYDSDSEDEDHDDEDQDCYFDEDDRDEHDDRCRHRGKRRRQSPPSYLARPAAGGLTRGLTLRAALLPARARRTLVTFSSPLISDVRTRPRTSPEDVRGLFYSRVDERRFREEARRERRMRARGEWDSEDEEMEGGEDDEAIVEGACKTEAGGDMTAESASARGAAATTADEDPNEVTESSSSDEDEEGESDDSDEEDTITEATSKTELEGIVAEIAEEDAHKFSMREGRGGDDPKENKHDNHLGHLDRAGEDIEENDRAGEDIKENDFQVSDGESA</sequence>
<reference evidence="2" key="1">
    <citation type="submission" date="2021-01" db="EMBL/GenBank/DDBJ databases">
        <authorList>
            <person name="Corre E."/>
            <person name="Pelletier E."/>
            <person name="Niang G."/>
            <person name="Scheremetjew M."/>
            <person name="Finn R."/>
            <person name="Kale V."/>
            <person name="Holt S."/>
            <person name="Cochrane G."/>
            <person name="Meng A."/>
            <person name="Brown T."/>
            <person name="Cohen L."/>
        </authorList>
    </citation>
    <scope>NUCLEOTIDE SEQUENCE</scope>
    <source>
        <strain evidence="2">Isolate 1302-5</strain>
    </source>
</reference>
<organism evidence="2">
    <name type="scientific">Odontella aurita</name>
    <dbReference type="NCBI Taxonomy" id="265563"/>
    <lineage>
        <taxon>Eukaryota</taxon>
        <taxon>Sar</taxon>
        <taxon>Stramenopiles</taxon>
        <taxon>Ochrophyta</taxon>
        <taxon>Bacillariophyta</taxon>
        <taxon>Mediophyceae</taxon>
        <taxon>Biddulphiophycidae</taxon>
        <taxon>Eupodiscales</taxon>
        <taxon>Odontellaceae</taxon>
        <taxon>Odontella</taxon>
    </lineage>
</organism>
<feature type="region of interest" description="Disordered" evidence="1">
    <location>
        <begin position="166"/>
        <end position="331"/>
    </location>
</feature>
<feature type="compositionally biased region" description="Acidic residues" evidence="1">
    <location>
        <begin position="181"/>
        <end position="196"/>
    </location>
</feature>
<evidence type="ECO:0000313" key="2">
    <source>
        <dbReference type="EMBL" id="CAE2247826.1"/>
    </source>
</evidence>
<feature type="compositionally biased region" description="Acidic residues" evidence="1">
    <location>
        <begin position="224"/>
        <end position="254"/>
    </location>
</feature>
<feature type="compositionally biased region" description="Basic and acidic residues" evidence="1">
    <location>
        <begin position="273"/>
        <end position="322"/>
    </location>
</feature>
<accession>A0A7S4J2C3</accession>
<feature type="compositionally biased region" description="Low complexity" evidence="1">
    <location>
        <begin position="211"/>
        <end position="223"/>
    </location>
</feature>
<feature type="compositionally biased region" description="Acidic residues" evidence="1">
    <location>
        <begin position="59"/>
        <end position="82"/>
    </location>
</feature>
<name>A0A7S4J2C3_9STRA</name>
<feature type="region of interest" description="Disordered" evidence="1">
    <location>
        <begin position="1"/>
        <end position="108"/>
    </location>
</feature>
<protein>
    <submittedName>
        <fullName evidence="2">Uncharacterized protein</fullName>
    </submittedName>
</protein>
<feature type="compositionally biased region" description="Basic and acidic residues" evidence="1">
    <location>
        <begin position="1"/>
        <end position="14"/>
    </location>
</feature>
<gene>
    <name evidence="2" type="ORF">OAUR00152_LOCUS19719</name>
</gene>